<evidence type="ECO:0000313" key="2">
    <source>
        <dbReference type="Proteomes" id="UP000017170"/>
    </source>
</evidence>
<gene>
    <name evidence="1" type="ORF">A33I_18490</name>
</gene>
<accession>U6SL15</accession>
<comment type="caution">
    <text evidence="1">The sequence shown here is derived from an EMBL/GenBank/DDBJ whole genome shotgun (WGS) entry which is preliminary data.</text>
</comment>
<protein>
    <submittedName>
        <fullName evidence="1">Uncharacterized protein</fullName>
    </submittedName>
</protein>
<dbReference type="RefSeq" id="WP_022629255.1">
    <property type="nucleotide sequence ID" value="NZ_ATAE01000041.1"/>
</dbReference>
<dbReference type="Proteomes" id="UP000017170">
    <property type="component" value="Unassembled WGS sequence"/>
</dbReference>
<sequence length="85" mass="10429">MNYYHKIVLDGEDYFQEFDESTERYEGDLLTKEELLERLLEDMVEEEVEVSEDRLRHILSGIPKLADRYFIENYIRYLERMKSDI</sequence>
<dbReference type="EMBL" id="ATAE01000041">
    <property type="protein sequence ID" value="ERN52082.1"/>
    <property type="molecule type" value="Genomic_DNA"/>
</dbReference>
<dbReference type="PATRIC" id="fig|1188261.3.peg.3190"/>
<dbReference type="AlphaFoldDB" id="U6SL15"/>
<reference evidence="1 2" key="1">
    <citation type="journal article" date="2013" name="Genome Announc.">
        <title>Genome Sequence of the Extreme Obligate Alkaliphile Bacillus marmarensis Strain DSM 21297.</title>
        <authorList>
            <person name="Wernick D.G."/>
            <person name="Choi K.Y."/>
            <person name="Tat C.A."/>
            <person name="Lafontaine Rivera J.G."/>
            <person name="Liao J.C."/>
        </authorList>
    </citation>
    <scope>NUCLEOTIDE SEQUENCE [LARGE SCALE GENOMIC DNA]</scope>
    <source>
        <strain evidence="1 2">DSM 21297</strain>
    </source>
</reference>
<keyword evidence="2" id="KW-1185">Reference proteome</keyword>
<proteinExistence type="predicted"/>
<organism evidence="1 2">
    <name type="scientific">Alkalihalophilus marmarensis DSM 21297</name>
    <dbReference type="NCBI Taxonomy" id="1188261"/>
    <lineage>
        <taxon>Bacteria</taxon>
        <taxon>Bacillati</taxon>
        <taxon>Bacillota</taxon>
        <taxon>Bacilli</taxon>
        <taxon>Bacillales</taxon>
        <taxon>Bacillaceae</taxon>
        <taxon>Alkalihalophilus</taxon>
    </lineage>
</organism>
<name>U6SL15_9BACI</name>
<evidence type="ECO:0000313" key="1">
    <source>
        <dbReference type="EMBL" id="ERN52082.1"/>
    </source>
</evidence>